<name>A0AAD8NCZ6_9APIA</name>
<keyword evidence="1" id="KW-0678">Repressor</keyword>
<dbReference type="Gene3D" id="3.40.800.20">
    <property type="entry name" value="Histone deacetylase domain"/>
    <property type="match status" value="1"/>
</dbReference>
<evidence type="ECO:0000259" key="3">
    <source>
        <dbReference type="Pfam" id="PF00850"/>
    </source>
</evidence>
<dbReference type="GO" id="GO:0005737">
    <property type="term" value="C:cytoplasm"/>
    <property type="evidence" value="ECO:0007669"/>
    <property type="project" value="TreeGrafter"/>
</dbReference>
<dbReference type="AlphaFoldDB" id="A0AAD8NCZ6"/>
<reference evidence="4" key="1">
    <citation type="submission" date="2023-02" db="EMBL/GenBank/DDBJ databases">
        <title>Genome of toxic invasive species Heracleum sosnowskyi carries increased number of genes despite the absence of recent whole-genome duplications.</title>
        <authorList>
            <person name="Schelkunov M."/>
            <person name="Shtratnikova V."/>
            <person name="Makarenko M."/>
            <person name="Klepikova A."/>
            <person name="Omelchenko D."/>
            <person name="Novikova G."/>
            <person name="Obukhova E."/>
            <person name="Bogdanov V."/>
            <person name="Penin A."/>
            <person name="Logacheva M."/>
        </authorList>
    </citation>
    <scope>NUCLEOTIDE SEQUENCE</scope>
    <source>
        <strain evidence="4">Hsosn_3</strain>
        <tissue evidence="4">Leaf</tissue>
    </source>
</reference>
<organism evidence="4 5">
    <name type="scientific">Heracleum sosnowskyi</name>
    <dbReference type="NCBI Taxonomy" id="360622"/>
    <lineage>
        <taxon>Eukaryota</taxon>
        <taxon>Viridiplantae</taxon>
        <taxon>Streptophyta</taxon>
        <taxon>Embryophyta</taxon>
        <taxon>Tracheophyta</taxon>
        <taxon>Spermatophyta</taxon>
        <taxon>Magnoliopsida</taxon>
        <taxon>eudicotyledons</taxon>
        <taxon>Gunneridae</taxon>
        <taxon>Pentapetalae</taxon>
        <taxon>asterids</taxon>
        <taxon>campanulids</taxon>
        <taxon>Apiales</taxon>
        <taxon>Apiaceae</taxon>
        <taxon>Apioideae</taxon>
        <taxon>apioid superclade</taxon>
        <taxon>Tordylieae</taxon>
        <taxon>Tordyliinae</taxon>
        <taxon>Heracleum</taxon>
    </lineage>
</organism>
<feature type="domain" description="Histone deacetylase" evidence="3">
    <location>
        <begin position="33"/>
        <end position="122"/>
    </location>
</feature>
<dbReference type="InterPro" id="IPR023801">
    <property type="entry name" value="His_deacetylse_dom"/>
</dbReference>
<keyword evidence="5" id="KW-1185">Reference proteome</keyword>
<sequence length="176" mass="19349">MDKLYNTKVTCIESSGNQNNIRFKNPSNREEYGDFYPYRENGSLDKIGDGNGTGFDINVPWDRAKRSNADYLAVMDHALLYVARVFKPDIVLVSAGFDAAKDDPIGDCVVTAEGFADMLKKLPGEPFVSLVVTRVLVSCGSDPSVKLWSIPDDTVMDTEGPSSYSPKVDVTFIFCA</sequence>
<evidence type="ECO:0000313" key="5">
    <source>
        <dbReference type="Proteomes" id="UP001237642"/>
    </source>
</evidence>
<dbReference type="GO" id="GO:0004407">
    <property type="term" value="F:histone deacetylase activity"/>
    <property type="evidence" value="ECO:0007669"/>
    <property type="project" value="TreeGrafter"/>
</dbReference>
<dbReference type="GO" id="GO:0040029">
    <property type="term" value="P:epigenetic regulation of gene expression"/>
    <property type="evidence" value="ECO:0007669"/>
    <property type="project" value="TreeGrafter"/>
</dbReference>
<dbReference type="Proteomes" id="UP001237642">
    <property type="component" value="Unassembled WGS sequence"/>
</dbReference>
<comment type="caution">
    <text evidence="4">The sequence shown here is derived from an EMBL/GenBank/DDBJ whole genome shotgun (WGS) entry which is preliminary data.</text>
</comment>
<dbReference type="InterPro" id="IPR023696">
    <property type="entry name" value="Ureohydrolase_dom_sf"/>
</dbReference>
<dbReference type="EMBL" id="JAUIZM010000001">
    <property type="protein sequence ID" value="KAK1405289.1"/>
    <property type="molecule type" value="Genomic_DNA"/>
</dbReference>
<dbReference type="InterPro" id="IPR037138">
    <property type="entry name" value="His_deacetylse_dom_sf"/>
</dbReference>
<evidence type="ECO:0000313" key="4">
    <source>
        <dbReference type="EMBL" id="KAK1405289.1"/>
    </source>
</evidence>
<reference evidence="4" key="2">
    <citation type="submission" date="2023-05" db="EMBL/GenBank/DDBJ databases">
        <authorList>
            <person name="Schelkunov M.I."/>
        </authorList>
    </citation>
    <scope>NUCLEOTIDE SEQUENCE</scope>
    <source>
        <strain evidence="4">Hsosn_3</strain>
        <tissue evidence="4">Leaf</tissue>
    </source>
</reference>
<protein>
    <recommendedName>
        <fullName evidence="3">Histone deacetylase domain-containing protein</fullName>
    </recommendedName>
</protein>
<dbReference type="PANTHER" id="PTHR10625">
    <property type="entry name" value="HISTONE DEACETYLASE HDAC1-RELATED"/>
    <property type="match status" value="1"/>
</dbReference>
<evidence type="ECO:0000256" key="1">
    <source>
        <dbReference type="ARBA" id="ARBA00022491"/>
    </source>
</evidence>
<proteinExistence type="predicted"/>
<dbReference type="SUPFAM" id="SSF52768">
    <property type="entry name" value="Arginase/deacetylase"/>
    <property type="match status" value="1"/>
</dbReference>
<evidence type="ECO:0000256" key="2">
    <source>
        <dbReference type="ARBA" id="ARBA00022853"/>
    </source>
</evidence>
<dbReference type="PANTHER" id="PTHR10625:SF25">
    <property type="entry name" value="HISTONE DEACETYLASE 18-RELATED"/>
    <property type="match status" value="1"/>
</dbReference>
<dbReference type="Pfam" id="PF00850">
    <property type="entry name" value="Hist_deacetyl"/>
    <property type="match status" value="1"/>
</dbReference>
<dbReference type="GO" id="GO:0000118">
    <property type="term" value="C:histone deacetylase complex"/>
    <property type="evidence" value="ECO:0007669"/>
    <property type="project" value="TreeGrafter"/>
</dbReference>
<keyword evidence="2" id="KW-0156">Chromatin regulator</keyword>
<gene>
    <name evidence="4" type="ORF">POM88_004894</name>
</gene>
<accession>A0AAD8NCZ6</accession>